<reference evidence="1" key="1">
    <citation type="submission" date="2020-12" db="EMBL/GenBank/DDBJ databases">
        <title>Prauserella sp. ASG 168, a novel actinomycete isolated from cave rock.</title>
        <authorList>
            <person name="Suriyachadkun C."/>
        </authorList>
    </citation>
    <scope>NUCLEOTIDE SEQUENCE</scope>
    <source>
        <strain evidence="1">ASG 168</strain>
    </source>
</reference>
<gene>
    <name evidence="1" type="ORF">JHE00_07560</name>
</gene>
<dbReference type="AlphaFoldDB" id="A0A934V523"/>
<keyword evidence="2" id="KW-1185">Reference proteome</keyword>
<dbReference type="EMBL" id="JAENJH010000002">
    <property type="protein sequence ID" value="MBK1784183.1"/>
    <property type="molecule type" value="Genomic_DNA"/>
</dbReference>
<organism evidence="1 2">
    <name type="scientific">Prauserella cavernicola</name>
    <dbReference type="NCBI Taxonomy" id="2800127"/>
    <lineage>
        <taxon>Bacteria</taxon>
        <taxon>Bacillati</taxon>
        <taxon>Actinomycetota</taxon>
        <taxon>Actinomycetes</taxon>
        <taxon>Pseudonocardiales</taxon>
        <taxon>Pseudonocardiaceae</taxon>
        <taxon>Prauserella</taxon>
    </lineage>
</organism>
<name>A0A934V523_9PSEU</name>
<protein>
    <submittedName>
        <fullName evidence="1">Uncharacterized protein</fullName>
    </submittedName>
</protein>
<comment type="caution">
    <text evidence="1">The sequence shown here is derived from an EMBL/GenBank/DDBJ whole genome shotgun (WGS) entry which is preliminary data.</text>
</comment>
<sequence>MPVATPETVGRADLLVVTGAGDWPVECAERFRRLPLAVSSLAYLGPDEAALAHRLRRRLGLFTWLTSSSRSEGRAFAGYLGTRRPIHVVGSPQTDDLPERAPEPDVVLVATSVTRPDDTGGAAPGTEVLLTAAEELDRAGKHVVVGLHPREDRSLWERYEISDVPTVRASARAQACIGIPGTVFPQIAAVGTPLVGVTDPALRVPDYLLDVCSSTIDDASLATKAVSEARLPDRRTLTDAVGPVGGSAARLLGVWRLAALGR</sequence>
<dbReference type="Proteomes" id="UP000635245">
    <property type="component" value="Unassembled WGS sequence"/>
</dbReference>
<evidence type="ECO:0000313" key="2">
    <source>
        <dbReference type="Proteomes" id="UP000635245"/>
    </source>
</evidence>
<accession>A0A934V523</accession>
<proteinExistence type="predicted"/>
<evidence type="ECO:0000313" key="1">
    <source>
        <dbReference type="EMBL" id="MBK1784183.1"/>
    </source>
</evidence>